<evidence type="ECO:0000313" key="2">
    <source>
        <dbReference type="Proteomes" id="UP001319200"/>
    </source>
</evidence>
<reference evidence="1 2" key="1">
    <citation type="submission" date="2021-05" db="EMBL/GenBank/DDBJ databases">
        <title>A Polyphasic approach of four new species of the genus Ohtaekwangia: Ohtaekwangia histidinii sp. nov., Ohtaekwangia cretensis sp. nov., Ohtaekwangia indiensis sp. nov., Ohtaekwangia reichenbachii sp. nov. from diverse environment.</title>
        <authorList>
            <person name="Octaviana S."/>
        </authorList>
    </citation>
    <scope>NUCLEOTIDE SEQUENCE [LARGE SCALE GENOMIC DNA]</scope>
    <source>
        <strain evidence="1 2">PWU4</strain>
    </source>
</reference>
<keyword evidence="2" id="KW-1185">Reference proteome</keyword>
<dbReference type="PROSITE" id="PS51257">
    <property type="entry name" value="PROKAR_LIPOPROTEIN"/>
    <property type="match status" value="1"/>
</dbReference>
<proteinExistence type="predicted"/>
<accession>A0AAP2GP25</accession>
<dbReference type="Pfam" id="PF14054">
    <property type="entry name" value="DUF4249"/>
    <property type="match status" value="1"/>
</dbReference>
<dbReference type="AlphaFoldDB" id="A0AAP2GP25"/>
<protein>
    <submittedName>
        <fullName evidence="1">DUF4249 family protein</fullName>
    </submittedName>
</protein>
<name>A0AAP2GP25_9BACT</name>
<organism evidence="1 2">
    <name type="scientific">Chryseosolibacter histidini</name>
    <dbReference type="NCBI Taxonomy" id="2782349"/>
    <lineage>
        <taxon>Bacteria</taxon>
        <taxon>Pseudomonadati</taxon>
        <taxon>Bacteroidota</taxon>
        <taxon>Cytophagia</taxon>
        <taxon>Cytophagales</taxon>
        <taxon>Chryseotaleaceae</taxon>
        <taxon>Chryseosolibacter</taxon>
    </lineage>
</organism>
<comment type="caution">
    <text evidence="1">The sequence shown here is derived from an EMBL/GenBank/DDBJ whole genome shotgun (WGS) entry which is preliminary data.</text>
</comment>
<dbReference type="EMBL" id="JAHESF010000009">
    <property type="protein sequence ID" value="MBT1697465.1"/>
    <property type="molecule type" value="Genomic_DNA"/>
</dbReference>
<dbReference type="Proteomes" id="UP001319200">
    <property type="component" value="Unassembled WGS sequence"/>
</dbReference>
<dbReference type="InterPro" id="IPR025345">
    <property type="entry name" value="DUF4249"/>
</dbReference>
<dbReference type="RefSeq" id="WP_254163335.1">
    <property type="nucleotide sequence ID" value="NZ_JAHESF010000009.1"/>
</dbReference>
<sequence>MRYFIITIFAALTLMGCDEPIQLDIDQTPEHIVIEGLVTDIPGRQSVKITRSVGFYDKGKTPRITDALVTVKDDLGEVVTFVHNPRNHADSAGIYIPQSKFTGKVGRTYTLTVDADGQRYEATDLLASVIVMDSLKYQIDEDQEEDPEDEGKIYELLMFAKEPQNQLNWYLFKFYRNDSLTYFNDTDIYYTDDEFLAENISGAESPVYYGKNDVAKVEVYSLSRVGYVFYNDLSTLLNNDGGGMFGPLPSSPRTNLSNGALGFFQVSSVNTSTIKIE</sequence>
<evidence type="ECO:0000313" key="1">
    <source>
        <dbReference type="EMBL" id="MBT1697465.1"/>
    </source>
</evidence>
<gene>
    <name evidence="1" type="ORF">KK083_11300</name>
</gene>